<keyword evidence="2" id="KW-1185">Reference proteome</keyword>
<name>A0ABY8IKS6_9HYPH</name>
<protein>
    <recommendedName>
        <fullName evidence="3">Activator of Hsp90 ATPase 1 family protein</fullName>
    </recommendedName>
</protein>
<dbReference type="RefSeq" id="WP_142822680.1">
    <property type="nucleotide sequence ID" value="NZ_CP117267.1"/>
</dbReference>
<accession>A0ABY8IKS6</accession>
<reference evidence="1" key="2">
    <citation type="journal article" date="2023" name="MicrobiologyOpen">
        <title>Genomics of the tumorigenes clade of the family Rhizobiaceae and description of Rhizobium rhododendri sp. nov.</title>
        <authorList>
            <person name="Kuzmanovic N."/>
            <person name="diCenzo G.C."/>
            <person name="Bunk B."/>
            <person name="Sproeer C."/>
            <person name="Fruehling A."/>
            <person name="Neumann-Schaal M."/>
            <person name="Overmann J."/>
            <person name="Smalla K."/>
        </authorList>
    </citation>
    <scope>NUCLEOTIDE SEQUENCE</scope>
    <source>
        <strain evidence="1">Rho-6.2</strain>
    </source>
</reference>
<gene>
    <name evidence="1" type="ORF">PR018_06635</name>
</gene>
<evidence type="ECO:0000313" key="2">
    <source>
        <dbReference type="Proteomes" id="UP000318939"/>
    </source>
</evidence>
<dbReference type="Proteomes" id="UP000318939">
    <property type="component" value="Chromosome"/>
</dbReference>
<evidence type="ECO:0000313" key="1">
    <source>
        <dbReference type="EMBL" id="WFS24167.1"/>
    </source>
</evidence>
<organism evidence="1 2">
    <name type="scientific">Rhizobium rhododendri</name>
    <dbReference type="NCBI Taxonomy" id="2506430"/>
    <lineage>
        <taxon>Bacteria</taxon>
        <taxon>Pseudomonadati</taxon>
        <taxon>Pseudomonadota</taxon>
        <taxon>Alphaproteobacteria</taxon>
        <taxon>Hyphomicrobiales</taxon>
        <taxon>Rhizobiaceae</taxon>
        <taxon>Rhizobium/Agrobacterium group</taxon>
        <taxon>Rhizobium</taxon>
    </lineage>
</organism>
<dbReference type="EMBL" id="CP117267">
    <property type="protein sequence ID" value="WFS24167.1"/>
    <property type="molecule type" value="Genomic_DNA"/>
</dbReference>
<sequence>MIRNEDGIEHSELSGEFSEGGTTVRVDIFRAAGTTLDWKMEVTDAADGRTMWEEGFSTDRDAFDEFLATIEREGIRTFLDDQDPPVH</sequence>
<reference evidence="1" key="1">
    <citation type="journal article" date="2019" name="Phytopathology">
        <title>A Novel Group of Rhizobium tumorigenes-Like Agrobacteria Associated with Crown Gall Disease of Rhododendron and Blueberry.</title>
        <authorList>
            <person name="Kuzmanovic N."/>
            <person name="Behrens P."/>
            <person name="Idczak E."/>
            <person name="Wagner S."/>
            <person name="Gotz M."/>
            <person name="Sproer C."/>
            <person name="Bunk B."/>
            <person name="Overmann J."/>
            <person name="Smalla K."/>
        </authorList>
    </citation>
    <scope>NUCLEOTIDE SEQUENCE</scope>
    <source>
        <strain evidence="1">Rho-6.2</strain>
    </source>
</reference>
<evidence type="ECO:0008006" key="3">
    <source>
        <dbReference type="Google" id="ProtNLM"/>
    </source>
</evidence>
<proteinExistence type="predicted"/>